<evidence type="ECO:0000313" key="3">
    <source>
        <dbReference type="Proteomes" id="UP000694843"/>
    </source>
</evidence>
<evidence type="ECO:0000256" key="1">
    <source>
        <dbReference type="SAM" id="SignalP"/>
    </source>
</evidence>
<dbReference type="Gene3D" id="2.60.40.10">
    <property type="entry name" value="Immunoglobulins"/>
    <property type="match status" value="1"/>
</dbReference>
<proteinExistence type="predicted"/>
<dbReference type="PROSITE" id="PS50835">
    <property type="entry name" value="IG_LIKE"/>
    <property type="match status" value="1"/>
</dbReference>
<keyword evidence="3" id="KW-1185">Reference proteome</keyword>
<dbReference type="InterPro" id="IPR007110">
    <property type="entry name" value="Ig-like_dom"/>
</dbReference>
<feature type="domain" description="Ig-like" evidence="2">
    <location>
        <begin position="45"/>
        <end position="163"/>
    </location>
</feature>
<organism evidence="3 4">
    <name type="scientific">Hyalella azteca</name>
    <name type="common">Amphipod</name>
    <dbReference type="NCBI Taxonomy" id="294128"/>
    <lineage>
        <taxon>Eukaryota</taxon>
        <taxon>Metazoa</taxon>
        <taxon>Ecdysozoa</taxon>
        <taxon>Arthropoda</taxon>
        <taxon>Crustacea</taxon>
        <taxon>Multicrustacea</taxon>
        <taxon>Malacostraca</taxon>
        <taxon>Eumalacostraca</taxon>
        <taxon>Peracarida</taxon>
        <taxon>Amphipoda</taxon>
        <taxon>Senticaudata</taxon>
        <taxon>Talitrida</taxon>
        <taxon>Talitroidea</taxon>
        <taxon>Hyalellidae</taxon>
        <taxon>Hyalella</taxon>
    </lineage>
</organism>
<dbReference type="Proteomes" id="UP000694843">
    <property type="component" value="Unplaced"/>
</dbReference>
<feature type="signal peptide" evidence="1">
    <location>
        <begin position="1"/>
        <end position="40"/>
    </location>
</feature>
<dbReference type="KEGG" id="hazt:108674297"/>
<dbReference type="SUPFAM" id="SSF48726">
    <property type="entry name" value="Immunoglobulin"/>
    <property type="match status" value="1"/>
</dbReference>
<dbReference type="OrthoDB" id="547680at2759"/>
<dbReference type="PANTHER" id="PTHR21261:SF15">
    <property type="entry name" value="BEATEN PATH IIIA, ISOFORM D-RELATED"/>
    <property type="match status" value="1"/>
</dbReference>
<feature type="chain" id="PRO_5034158214" evidence="1">
    <location>
        <begin position="41"/>
        <end position="186"/>
    </location>
</feature>
<protein>
    <submittedName>
        <fullName evidence="4">Uncharacterized protein LOC108674297</fullName>
    </submittedName>
</protein>
<evidence type="ECO:0000313" key="4">
    <source>
        <dbReference type="RefSeq" id="XP_018017722.1"/>
    </source>
</evidence>
<evidence type="ECO:0000259" key="2">
    <source>
        <dbReference type="PROSITE" id="PS50835"/>
    </source>
</evidence>
<dbReference type="GeneID" id="108674297"/>
<keyword evidence="1" id="KW-0732">Signal</keyword>
<name>A0A8B7NVG5_HYAAZ</name>
<dbReference type="PANTHER" id="PTHR21261">
    <property type="entry name" value="BEAT PROTEIN"/>
    <property type="match status" value="1"/>
</dbReference>
<reference evidence="4" key="1">
    <citation type="submission" date="2025-08" db="UniProtKB">
        <authorList>
            <consortium name="RefSeq"/>
        </authorList>
    </citation>
    <scope>IDENTIFICATION</scope>
    <source>
        <tissue evidence="4">Whole organism</tissue>
    </source>
</reference>
<dbReference type="InterPro" id="IPR003599">
    <property type="entry name" value="Ig_sub"/>
</dbReference>
<dbReference type="InterPro" id="IPR013783">
    <property type="entry name" value="Ig-like_fold"/>
</dbReference>
<sequence length="186" mass="20366">MKAYSTEMVSISSGGHMEARMDVWVLMAAMLLLLATGAAGQLQQEEVVVMEELTAPHPARAGDDVQLTCRWSISGRLHGGGPSHGRDQGFTQVKWWKDGHQLFKIDHKGEKIDYRHPGVDIITKDSDSRVVTLRAVSRLSEGQYICEVMGAGPTFRSTNATVNLTVAEVPDAVLMTGAQRVYRTGQ</sequence>
<accession>A0A8B7NVG5</accession>
<dbReference type="AlphaFoldDB" id="A0A8B7NVG5"/>
<gene>
    <name evidence="4" type="primary">LOC108674297</name>
</gene>
<dbReference type="SMART" id="SM00409">
    <property type="entry name" value="IG"/>
    <property type="match status" value="1"/>
</dbReference>
<dbReference type="RefSeq" id="XP_018017722.1">
    <property type="nucleotide sequence ID" value="XM_018162233.2"/>
</dbReference>
<dbReference type="InterPro" id="IPR036179">
    <property type="entry name" value="Ig-like_dom_sf"/>
</dbReference>